<comment type="similarity">
    <text evidence="1">Belongs to the actin family.</text>
</comment>
<gene>
    <name evidence="3" type="ORF">TPSB3V08_LOCUS2389</name>
</gene>
<evidence type="ECO:0000256" key="2">
    <source>
        <dbReference type="SAM" id="Coils"/>
    </source>
</evidence>
<reference evidence="3" key="1">
    <citation type="submission" date="2020-11" db="EMBL/GenBank/DDBJ databases">
        <authorList>
            <person name="Tran Van P."/>
        </authorList>
    </citation>
    <scope>NUCLEOTIDE SEQUENCE</scope>
</reference>
<feature type="coiled-coil region" evidence="2">
    <location>
        <begin position="282"/>
        <end position="309"/>
    </location>
</feature>
<dbReference type="CDD" id="cd10211">
    <property type="entry name" value="ASKHA_NBD_Arp5"/>
    <property type="match status" value="1"/>
</dbReference>
<dbReference type="FunFam" id="3.30.420.40:FF:000237">
    <property type="entry name" value="Actin-related protein 5"/>
    <property type="match status" value="1"/>
</dbReference>
<accession>A0A7R9CS61</accession>
<dbReference type="FunFam" id="3.90.640.10:FF:000016">
    <property type="entry name" value="ARP5 actin-related protein 5 homolog"/>
    <property type="match status" value="1"/>
</dbReference>
<dbReference type="SMART" id="SM00268">
    <property type="entry name" value="ACTIN"/>
    <property type="match status" value="1"/>
</dbReference>
<evidence type="ECO:0000256" key="1">
    <source>
        <dbReference type="RuleBase" id="RU000487"/>
    </source>
</evidence>
<protein>
    <recommendedName>
        <fullName evidence="4">Actin-related protein 5</fullName>
    </recommendedName>
</protein>
<organism evidence="3">
    <name type="scientific">Timema poppense</name>
    <name type="common">Walking stick</name>
    <dbReference type="NCBI Taxonomy" id="170557"/>
    <lineage>
        <taxon>Eukaryota</taxon>
        <taxon>Metazoa</taxon>
        <taxon>Ecdysozoa</taxon>
        <taxon>Arthropoda</taxon>
        <taxon>Hexapoda</taxon>
        <taxon>Insecta</taxon>
        <taxon>Pterygota</taxon>
        <taxon>Neoptera</taxon>
        <taxon>Polyneoptera</taxon>
        <taxon>Phasmatodea</taxon>
        <taxon>Timematodea</taxon>
        <taxon>Timematoidea</taxon>
        <taxon>Timematidae</taxon>
        <taxon>Timema</taxon>
    </lineage>
</organism>
<evidence type="ECO:0000313" key="3">
    <source>
        <dbReference type="EMBL" id="CAD7399946.1"/>
    </source>
</evidence>
<sequence>MTTLEMKEVKTIPDVIHVYPNHVKNFSTPLIIDNGSYNCRAGWGVNKDPSLIFKNLIAKPRKERGKKDGDLQVGNDITNIEAVRFQLKSQFDRNVVTHFEAQEHVLDYIFTHLGVDTEGCVNHPIIITEAFLNPNYSRHLMSELLFECYKIPSVCYGVDSLFSFHHNNPEGSSGLVVDLGYHATHVLPVIEGRVDPSRSRRINVGGAHIINYLHRLLQLKYPAHFNSITLSRAESLVHEQCFLAVDYQAELQHWSDSEHYESHVRRIQLPYTMPVVNPGLTIEQQKERRKELARRLTEINARKREERRMRSSCNQLLAAQDLLDEGEEEEFQNVLESYELSNVGDLQKMISSIQARIERTRQKIVAANTADDPIAEESKVKQIKQGLRPKEQEEFESWIEGVKQKRQELLDRRNARRQRRQDMAKRRTAAAQERMRIISQLARKEKRDDNFGMRDEDWDVYKVINKECGDSDSDEEQKLLELEEVLRRHDPEFEGSALGRASSSADTAETYQLHVGIERIRTPEILFQPSMVQIVMNKPVIS</sequence>
<dbReference type="Pfam" id="PF00022">
    <property type="entry name" value="Actin"/>
    <property type="match status" value="1"/>
</dbReference>
<dbReference type="SUPFAM" id="SSF53067">
    <property type="entry name" value="Actin-like ATPase domain"/>
    <property type="match status" value="2"/>
</dbReference>
<proteinExistence type="inferred from homology"/>
<dbReference type="GO" id="GO:0060255">
    <property type="term" value="P:regulation of macromolecule metabolic process"/>
    <property type="evidence" value="ECO:0007669"/>
    <property type="project" value="UniProtKB-ARBA"/>
</dbReference>
<name>A0A7R9CS61_TIMPO</name>
<dbReference type="InterPro" id="IPR043129">
    <property type="entry name" value="ATPase_NBD"/>
</dbReference>
<dbReference type="Gene3D" id="3.30.420.40">
    <property type="match status" value="2"/>
</dbReference>
<keyword evidence="2" id="KW-0175">Coiled coil</keyword>
<dbReference type="EMBL" id="OD000942">
    <property type="protein sequence ID" value="CAD7399946.1"/>
    <property type="molecule type" value="Genomic_DNA"/>
</dbReference>
<dbReference type="InterPro" id="IPR004000">
    <property type="entry name" value="Actin"/>
</dbReference>
<evidence type="ECO:0008006" key="4">
    <source>
        <dbReference type="Google" id="ProtNLM"/>
    </source>
</evidence>
<dbReference type="PANTHER" id="PTHR11937">
    <property type="entry name" value="ACTIN"/>
    <property type="match status" value="1"/>
</dbReference>
<dbReference type="AlphaFoldDB" id="A0A7R9CS61"/>